<dbReference type="InterPro" id="IPR018149">
    <property type="entry name" value="Lys-tRNA-synth_II_C"/>
</dbReference>
<dbReference type="GO" id="GO:0016740">
    <property type="term" value="F:transferase activity"/>
    <property type="evidence" value="ECO:0007669"/>
    <property type="project" value="UniProtKB-ARBA"/>
</dbReference>
<comment type="caution">
    <text evidence="15">The sequence shown here is derived from an EMBL/GenBank/DDBJ whole genome shotgun (WGS) entry which is preliminary data.</text>
</comment>
<dbReference type="Proteomes" id="UP000284902">
    <property type="component" value="Unassembled WGS sequence"/>
</dbReference>
<evidence type="ECO:0000313" key="16">
    <source>
        <dbReference type="Proteomes" id="UP000284902"/>
    </source>
</evidence>
<keyword evidence="2 9" id="KW-0436">Ligase</keyword>
<dbReference type="InterPro" id="IPR004495">
    <property type="entry name" value="Met-tRNA-synth_bsu_C"/>
</dbReference>
<dbReference type="SUPFAM" id="SSF50249">
    <property type="entry name" value="Nucleic acid-binding proteins"/>
    <property type="match status" value="2"/>
</dbReference>
<dbReference type="PANTHER" id="PTHR42918">
    <property type="entry name" value="LYSYL-TRNA SYNTHETASE"/>
    <property type="match status" value="1"/>
</dbReference>
<dbReference type="Pfam" id="PF01588">
    <property type="entry name" value="tRNA_bind"/>
    <property type="match status" value="1"/>
</dbReference>
<dbReference type="InterPro" id="IPR004365">
    <property type="entry name" value="NA-bd_OB_tRNA"/>
</dbReference>
<dbReference type="GO" id="GO:0140096">
    <property type="term" value="F:catalytic activity, acting on a protein"/>
    <property type="evidence" value="ECO:0007669"/>
    <property type="project" value="UniProtKB-ARBA"/>
</dbReference>
<dbReference type="InterPro" id="IPR004364">
    <property type="entry name" value="Aa-tRNA-synt_II"/>
</dbReference>
<proteinExistence type="inferred from homology"/>
<dbReference type="InterPro" id="IPR044136">
    <property type="entry name" value="Lys-tRNA-ligase_II_N"/>
</dbReference>
<dbReference type="CDD" id="cd00775">
    <property type="entry name" value="LysRS_core"/>
    <property type="match status" value="1"/>
</dbReference>
<evidence type="ECO:0000256" key="9">
    <source>
        <dbReference type="HAMAP-Rule" id="MF_00252"/>
    </source>
</evidence>
<evidence type="ECO:0000256" key="5">
    <source>
        <dbReference type="ARBA" id="ARBA00022840"/>
    </source>
</evidence>
<keyword evidence="5 9" id="KW-0067">ATP-binding</keyword>
<comment type="subcellular location">
    <subcellularLocation>
        <location evidence="9">Cytoplasm</location>
    </subcellularLocation>
</comment>
<reference evidence="15 16" key="1">
    <citation type="submission" date="2018-08" db="EMBL/GenBank/DDBJ databases">
        <title>A genome reference for cultivated species of the human gut microbiota.</title>
        <authorList>
            <person name="Zou Y."/>
            <person name="Xue W."/>
            <person name="Luo G."/>
        </authorList>
    </citation>
    <scope>NUCLEOTIDE SEQUENCE [LARGE SCALE GENOMIC DNA]</scope>
    <source>
        <strain evidence="15 16">AM25-1LB</strain>
    </source>
</reference>
<dbReference type="PROSITE" id="PS50862">
    <property type="entry name" value="AA_TRNA_LIGASE_II"/>
    <property type="match status" value="1"/>
</dbReference>
<dbReference type="Pfam" id="PF00152">
    <property type="entry name" value="tRNA-synt_2"/>
    <property type="match status" value="1"/>
</dbReference>
<dbReference type="GO" id="GO:0005524">
    <property type="term" value="F:ATP binding"/>
    <property type="evidence" value="ECO:0007669"/>
    <property type="project" value="UniProtKB-UniRule"/>
</dbReference>
<dbReference type="Pfam" id="PF01336">
    <property type="entry name" value="tRNA_anti-codon"/>
    <property type="match status" value="1"/>
</dbReference>
<comment type="subunit">
    <text evidence="9">Homodimer.</text>
</comment>
<dbReference type="Gene3D" id="2.40.50.140">
    <property type="entry name" value="Nucleic acid-binding proteins"/>
    <property type="match status" value="2"/>
</dbReference>
<comment type="similarity">
    <text evidence="9">Belongs to the class-II aminoacyl-tRNA synthetase family.</text>
</comment>
<keyword evidence="6 10" id="KW-0694">RNA-binding</keyword>
<dbReference type="InterPro" id="IPR045864">
    <property type="entry name" value="aa-tRNA-synth_II/BPL/LPL"/>
</dbReference>
<dbReference type="GO" id="GO:0006431">
    <property type="term" value="P:methionyl-tRNA aminoacylation"/>
    <property type="evidence" value="ECO:0007669"/>
    <property type="project" value="InterPro"/>
</dbReference>
<dbReference type="HAMAP" id="MF_00252">
    <property type="entry name" value="Lys_tRNA_synth_class2"/>
    <property type="match status" value="1"/>
</dbReference>
<organism evidence="15 16">
    <name type="scientific">[Ruminococcus] lactaris</name>
    <dbReference type="NCBI Taxonomy" id="46228"/>
    <lineage>
        <taxon>Bacteria</taxon>
        <taxon>Bacillati</taxon>
        <taxon>Bacillota</taxon>
        <taxon>Clostridia</taxon>
        <taxon>Lachnospirales</taxon>
        <taxon>Lachnospiraceae</taxon>
        <taxon>Mediterraneibacter</taxon>
    </lineage>
</organism>
<evidence type="ECO:0000256" key="8">
    <source>
        <dbReference type="ARBA" id="ARBA00048573"/>
    </source>
</evidence>
<keyword evidence="9 11" id="KW-0460">Magnesium</keyword>
<evidence type="ECO:0000313" key="15">
    <source>
        <dbReference type="EMBL" id="RHF61172.1"/>
    </source>
</evidence>
<dbReference type="GO" id="GO:0005829">
    <property type="term" value="C:cytosol"/>
    <property type="evidence" value="ECO:0007669"/>
    <property type="project" value="TreeGrafter"/>
</dbReference>
<dbReference type="InterPro" id="IPR002313">
    <property type="entry name" value="Lys-tRNA-ligase_II"/>
</dbReference>
<comment type="catalytic activity">
    <reaction evidence="8 9 11">
        <text>tRNA(Lys) + L-lysine + ATP = L-lysyl-tRNA(Lys) + AMP + diphosphate</text>
        <dbReference type="Rhea" id="RHEA:20792"/>
        <dbReference type="Rhea" id="RHEA-COMP:9696"/>
        <dbReference type="Rhea" id="RHEA-COMP:9697"/>
        <dbReference type="ChEBI" id="CHEBI:30616"/>
        <dbReference type="ChEBI" id="CHEBI:32551"/>
        <dbReference type="ChEBI" id="CHEBI:33019"/>
        <dbReference type="ChEBI" id="CHEBI:78442"/>
        <dbReference type="ChEBI" id="CHEBI:78529"/>
        <dbReference type="ChEBI" id="CHEBI:456215"/>
        <dbReference type="EC" id="6.1.1.6"/>
    </reaction>
</comment>
<sequence>MGQNQKNTQEPDMNQLRKVRRDKLAELQQNGRDPFQITKFDQTHHSLEVKDLYEAHEAELLKDHQEPNVEGMDEEQAKEALKKDYEERRSIMDANPIHVAIAGRMMFKRVMGKASFCNIQDLQGNIQVYVARDAIGTDSYADFKKSDIGDIFGLEGFAFRTRTGEISIHAEKMTLLSKSLQMLPEKFHGLTDTDTRYRQRYVDLIMNSDTKDTFIKRSKILSAIRKYLSGKGFMEVETPMLVANAGGAAARPFETHFNALNEDLKLRISLELYLKRLIVGGLEKVYEIGRVFRNEGLDTRHNPEFTLMELYQAYTDYHGMMDLTENLYRFVAQEVLGTTHIVYKGIEMDLGKPFERITMVDAVKKYAGVDWNEVKDLEQARVIAKEHNIEFEERHKKGDILNLFFEEYVEEHLLQPTFVMDHPIEISPLTKKKPENPEYVERFEFFMNGWEMANAYSELNDPIDQRERFKAQEELLAQGDDEANTTDEDFMNALEIGMPPTGGIGFGIDRMCMLLTGAEAIRDVLLFPTMKSIGADKQENKASKSNEAEKCDQIATKEEKIDFSNVKIEPLFEEEVDFDTFSKSDFRAVKVKECVAVPKSKKLLQFTLDDGTGIDRTILSGIHAYYEPEELVGKTLIAITNLPPRKMMGIESCGMLLSAVNNLKDSEDEELHLVMVDNHIPAGAKLY</sequence>
<feature type="compositionally biased region" description="Polar residues" evidence="12">
    <location>
        <begin position="1"/>
        <end position="12"/>
    </location>
</feature>
<keyword evidence="1 10" id="KW-0820">tRNA-binding</keyword>
<keyword evidence="9" id="KW-0648">Protein biosynthesis</keyword>
<feature type="binding site" evidence="9">
    <location>
        <position position="451"/>
    </location>
    <ligand>
        <name>Mg(2+)</name>
        <dbReference type="ChEBI" id="CHEBI:18420"/>
        <label>1</label>
    </ligand>
</feature>
<dbReference type="PRINTS" id="PR00982">
    <property type="entry name" value="TRNASYNTHLYS"/>
</dbReference>
<keyword evidence="7 9" id="KW-0030">Aminoacyl-tRNA synthetase</keyword>
<evidence type="ECO:0000256" key="4">
    <source>
        <dbReference type="ARBA" id="ARBA00022741"/>
    </source>
</evidence>
<feature type="domain" description="TRNA-binding" evidence="14">
    <location>
        <begin position="580"/>
        <end position="687"/>
    </location>
</feature>
<dbReference type="NCBIfam" id="TIGR00499">
    <property type="entry name" value="lysS_bact"/>
    <property type="match status" value="1"/>
</dbReference>
<evidence type="ECO:0000256" key="7">
    <source>
        <dbReference type="ARBA" id="ARBA00023146"/>
    </source>
</evidence>
<evidence type="ECO:0000256" key="2">
    <source>
        <dbReference type="ARBA" id="ARBA00022598"/>
    </source>
</evidence>
<dbReference type="PANTHER" id="PTHR42918:SF15">
    <property type="entry name" value="LYSINE--TRNA LIGASE, CHLOROPLASTIC_MITOCHONDRIAL"/>
    <property type="match status" value="1"/>
</dbReference>
<dbReference type="CDD" id="cd02800">
    <property type="entry name" value="tRNA_bind_EcMetRS_like"/>
    <property type="match status" value="1"/>
</dbReference>
<dbReference type="EMBL" id="QRHG01000013">
    <property type="protein sequence ID" value="RHF61172.1"/>
    <property type="molecule type" value="Genomic_DNA"/>
</dbReference>
<dbReference type="GO" id="GO:0004825">
    <property type="term" value="F:methionine-tRNA ligase activity"/>
    <property type="evidence" value="ECO:0007669"/>
    <property type="project" value="InterPro"/>
</dbReference>
<dbReference type="Gene3D" id="3.30.930.10">
    <property type="entry name" value="Bira Bifunctional Protein, Domain 2"/>
    <property type="match status" value="1"/>
</dbReference>
<feature type="binding site" evidence="9">
    <location>
        <position position="451"/>
    </location>
    <ligand>
        <name>Mg(2+)</name>
        <dbReference type="ChEBI" id="CHEBI:18420"/>
        <label>2</label>
    </ligand>
</feature>
<dbReference type="NCBIfam" id="NF001756">
    <property type="entry name" value="PRK00484.1"/>
    <property type="match status" value="1"/>
</dbReference>
<evidence type="ECO:0000256" key="3">
    <source>
        <dbReference type="ARBA" id="ARBA00022723"/>
    </source>
</evidence>
<dbReference type="InterPro" id="IPR012340">
    <property type="entry name" value="NA-bd_OB-fold"/>
</dbReference>
<keyword evidence="9" id="KW-0963">Cytoplasm</keyword>
<evidence type="ECO:0000259" key="14">
    <source>
        <dbReference type="PROSITE" id="PS50886"/>
    </source>
</evidence>
<keyword evidence="3 9" id="KW-0479">Metal-binding</keyword>
<feature type="region of interest" description="Disordered" evidence="12">
    <location>
        <begin position="1"/>
        <end position="35"/>
    </location>
</feature>
<evidence type="ECO:0000256" key="12">
    <source>
        <dbReference type="SAM" id="MobiDB-lite"/>
    </source>
</evidence>
<evidence type="ECO:0000256" key="6">
    <source>
        <dbReference type="ARBA" id="ARBA00022884"/>
    </source>
</evidence>
<dbReference type="AlphaFoldDB" id="A0A414P5M2"/>
<protein>
    <recommendedName>
        <fullName evidence="9">Lysine--tRNA ligase</fullName>
        <ecNumber evidence="9">6.1.1.6</ecNumber>
    </recommendedName>
    <alternativeName>
        <fullName evidence="9">Lysyl-tRNA synthetase</fullName>
        <shortName evidence="9">LysRS</shortName>
    </alternativeName>
</protein>
<dbReference type="GO" id="GO:0006430">
    <property type="term" value="P:lysyl-tRNA aminoacylation"/>
    <property type="evidence" value="ECO:0007669"/>
    <property type="project" value="UniProtKB-UniRule"/>
</dbReference>
<keyword evidence="4 9" id="KW-0547">Nucleotide-binding</keyword>
<gene>
    <name evidence="9 15" type="primary">lysS</name>
    <name evidence="15" type="ORF">DW672_06740</name>
</gene>
<dbReference type="SUPFAM" id="SSF55681">
    <property type="entry name" value="Class II aaRS and biotin synthetases"/>
    <property type="match status" value="1"/>
</dbReference>
<feature type="binding site" evidence="9">
    <location>
        <position position="444"/>
    </location>
    <ligand>
        <name>Mg(2+)</name>
        <dbReference type="ChEBI" id="CHEBI:18420"/>
        <label>1</label>
    </ligand>
</feature>
<dbReference type="EC" id="6.1.1.6" evidence="9"/>
<evidence type="ECO:0000259" key="13">
    <source>
        <dbReference type="PROSITE" id="PS50862"/>
    </source>
</evidence>
<evidence type="ECO:0000256" key="10">
    <source>
        <dbReference type="PROSITE-ProRule" id="PRU00209"/>
    </source>
</evidence>
<evidence type="ECO:0000256" key="11">
    <source>
        <dbReference type="RuleBase" id="RU000336"/>
    </source>
</evidence>
<feature type="domain" description="Aminoacyl-transfer RNA synthetases class-II family profile" evidence="13">
    <location>
        <begin position="217"/>
        <end position="528"/>
    </location>
</feature>
<accession>A0A414P5M2</accession>
<dbReference type="GO" id="GO:0004824">
    <property type="term" value="F:lysine-tRNA ligase activity"/>
    <property type="evidence" value="ECO:0007669"/>
    <property type="project" value="UniProtKB-UniRule"/>
</dbReference>
<comment type="cofactor">
    <cofactor evidence="9 11">
        <name>Mg(2+)</name>
        <dbReference type="ChEBI" id="CHEBI:18420"/>
    </cofactor>
    <text evidence="9 11">Binds 3 Mg(2+) ions per subunit.</text>
</comment>
<dbReference type="GO" id="GO:0000049">
    <property type="term" value="F:tRNA binding"/>
    <property type="evidence" value="ECO:0007669"/>
    <property type="project" value="UniProtKB-UniRule"/>
</dbReference>
<dbReference type="InterPro" id="IPR002547">
    <property type="entry name" value="tRNA-bd_dom"/>
</dbReference>
<dbReference type="InterPro" id="IPR006195">
    <property type="entry name" value="aa-tRNA-synth_II"/>
</dbReference>
<dbReference type="GO" id="GO:0000287">
    <property type="term" value="F:magnesium ion binding"/>
    <property type="evidence" value="ECO:0007669"/>
    <property type="project" value="UniProtKB-UniRule"/>
</dbReference>
<evidence type="ECO:0000256" key="1">
    <source>
        <dbReference type="ARBA" id="ARBA00022555"/>
    </source>
</evidence>
<name>A0A414P5M2_9FIRM</name>
<dbReference type="PROSITE" id="PS50886">
    <property type="entry name" value="TRBD"/>
    <property type="match status" value="1"/>
</dbReference>
<dbReference type="CDD" id="cd04322">
    <property type="entry name" value="LysRS_N"/>
    <property type="match status" value="1"/>
</dbReference>